<keyword evidence="4" id="KW-1185">Reference proteome</keyword>
<dbReference type="CDD" id="cd07983">
    <property type="entry name" value="LPLAT_DUF374-like"/>
    <property type="match status" value="1"/>
</dbReference>
<organism evidence="3 4">
    <name type="scientific">Acidicapsa dinghuensis</name>
    <dbReference type="NCBI Taxonomy" id="2218256"/>
    <lineage>
        <taxon>Bacteria</taxon>
        <taxon>Pseudomonadati</taxon>
        <taxon>Acidobacteriota</taxon>
        <taxon>Terriglobia</taxon>
        <taxon>Terriglobales</taxon>
        <taxon>Acidobacteriaceae</taxon>
        <taxon>Acidicapsa</taxon>
    </lineage>
</organism>
<dbReference type="RefSeq" id="WP_263342441.1">
    <property type="nucleotide sequence ID" value="NZ_JAGSYH010000012.1"/>
</dbReference>
<feature type="domain" description="DUF374" evidence="2">
    <location>
        <begin position="76"/>
        <end position="143"/>
    </location>
</feature>
<evidence type="ECO:0000313" key="3">
    <source>
        <dbReference type="EMBL" id="MFC5863783.1"/>
    </source>
</evidence>
<proteinExistence type="predicted"/>
<keyword evidence="3" id="KW-0808">Transferase</keyword>
<reference evidence="4" key="1">
    <citation type="journal article" date="2019" name="Int. J. Syst. Evol. Microbiol.">
        <title>The Global Catalogue of Microorganisms (GCM) 10K type strain sequencing project: providing services to taxonomists for standard genome sequencing and annotation.</title>
        <authorList>
            <consortium name="The Broad Institute Genomics Platform"/>
            <consortium name="The Broad Institute Genome Sequencing Center for Infectious Disease"/>
            <person name="Wu L."/>
            <person name="Ma J."/>
        </authorList>
    </citation>
    <scope>NUCLEOTIDE SEQUENCE [LARGE SCALE GENOMIC DNA]</scope>
    <source>
        <strain evidence="4">JCM 4087</strain>
    </source>
</reference>
<evidence type="ECO:0000256" key="1">
    <source>
        <dbReference type="SAM" id="Phobius"/>
    </source>
</evidence>
<dbReference type="GO" id="GO:0016746">
    <property type="term" value="F:acyltransferase activity"/>
    <property type="evidence" value="ECO:0007669"/>
    <property type="project" value="UniProtKB-KW"/>
</dbReference>
<name>A0ABW1EK47_9BACT</name>
<keyword evidence="3" id="KW-0012">Acyltransferase</keyword>
<sequence length="237" mass="26471">MTTKHTGTSSSARFTFAQSIILAVVPRIVWALLMIVGRTWRFEVMAEEGVTPAFHGFTPGREIYCFWHQCVLPCAYYFRNTGATILISQSFDGELITRILELFGYHAVRGSSTRGGQQGLIGLNRVLDEGTPAIFTADGPRGPIYRAKMGPVKLAQLSGAPIGSFHLQPQKAWIMRSWDQFFVPKPFTRIAVSWGQWTIVSEEATNDELPTLRDQLDVTLERVRMRAIAHLAGKDLA</sequence>
<evidence type="ECO:0000313" key="4">
    <source>
        <dbReference type="Proteomes" id="UP001596091"/>
    </source>
</evidence>
<keyword evidence="1" id="KW-0812">Transmembrane</keyword>
<dbReference type="Proteomes" id="UP001596091">
    <property type="component" value="Unassembled WGS sequence"/>
</dbReference>
<feature type="transmembrane region" description="Helical" evidence="1">
    <location>
        <begin position="16"/>
        <end position="36"/>
    </location>
</feature>
<dbReference type="EMBL" id="JBHSPH010000006">
    <property type="protein sequence ID" value="MFC5863783.1"/>
    <property type="molecule type" value="Genomic_DNA"/>
</dbReference>
<gene>
    <name evidence="3" type="ORF">ACFPT7_15855</name>
</gene>
<dbReference type="InterPro" id="IPR007172">
    <property type="entry name" value="DUF374"/>
</dbReference>
<keyword evidence="1" id="KW-0472">Membrane</keyword>
<comment type="caution">
    <text evidence="3">The sequence shown here is derived from an EMBL/GenBank/DDBJ whole genome shotgun (WGS) entry which is preliminary data.</text>
</comment>
<dbReference type="Pfam" id="PF04028">
    <property type="entry name" value="DUF374"/>
    <property type="match status" value="1"/>
</dbReference>
<accession>A0ABW1EK47</accession>
<keyword evidence="1" id="KW-1133">Transmembrane helix</keyword>
<protein>
    <submittedName>
        <fullName evidence="3">Lysophospholipid acyltransferase family protein</fullName>
    </submittedName>
</protein>
<evidence type="ECO:0000259" key="2">
    <source>
        <dbReference type="Pfam" id="PF04028"/>
    </source>
</evidence>